<evidence type="ECO:0000313" key="2">
    <source>
        <dbReference type="Proteomes" id="UP000030151"/>
    </source>
</evidence>
<evidence type="ECO:0000313" key="1">
    <source>
        <dbReference type="EMBL" id="EXU99745.1"/>
    </source>
</evidence>
<dbReference type="HOGENOM" id="CLU_1225029_0_0_1"/>
<dbReference type="Proteomes" id="UP000030151">
    <property type="component" value="Unassembled WGS sequence"/>
</dbReference>
<sequence length="226" mass="25796">MELSENLQLKIQKTTSPTVYWQISGLKPAKKKDGIAYVIPEQQSNHEIASFTMRYPGANSKIKPSGRSRGRKSPRCIFRSSTRKAGGRRPECNIVDMTRKTAGHYSWEMDFRLSKDKSGPLGCLVKALRCIRSKRDTGTEYFYWLRAKSDPDEWKLLPAECIGKIFGGYRFYEKHIGAEFRDCTMTVDGDLGKDKDFVRRACLTLVAALWIEEQSSDSTETETETE</sequence>
<organism evidence="1 2">
    <name type="scientific">Metarhizium robertsii</name>
    <dbReference type="NCBI Taxonomy" id="568076"/>
    <lineage>
        <taxon>Eukaryota</taxon>
        <taxon>Fungi</taxon>
        <taxon>Dikarya</taxon>
        <taxon>Ascomycota</taxon>
        <taxon>Pezizomycotina</taxon>
        <taxon>Sordariomycetes</taxon>
        <taxon>Hypocreomycetidae</taxon>
        <taxon>Hypocreales</taxon>
        <taxon>Clavicipitaceae</taxon>
        <taxon>Metarhizium</taxon>
    </lineage>
</organism>
<dbReference type="OrthoDB" id="4937922at2759"/>
<protein>
    <submittedName>
        <fullName evidence="1">Uncharacterized protein</fullName>
    </submittedName>
</protein>
<dbReference type="AlphaFoldDB" id="A0A0A1UTJ8"/>
<comment type="caution">
    <text evidence="1">The sequence shown here is derived from an EMBL/GenBank/DDBJ whole genome shotgun (WGS) entry which is preliminary data.</text>
</comment>
<name>A0A0A1UTJ8_9HYPO</name>
<proteinExistence type="predicted"/>
<dbReference type="EMBL" id="JELW01000017">
    <property type="protein sequence ID" value="EXU99745.1"/>
    <property type="molecule type" value="Genomic_DNA"/>
</dbReference>
<accession>A0A0A1UTJ8</accession>
<reference evidence="1 2" key="1">
    <citation type="submission" date="2014-02" db="EMBL/GenBank/DDBJ databases">
        <title>The genome sequence of the entomopathogenic fungus Metarhizium robertsii ARSEF 2575.</title>
        <authorList>
            <person name="Giuliano Garisto Donzelli B."/>
            <person name="Roe B.A."/>
            <person name="Macmil S.L."/>
            <person name="Krasnoff S.B."/>
            <person name="Gibson D.M."/>
        </authorList>
    </citation>
    <scope>NUCLEOTIDE SEQUENCE [LARGE SCALE GENOMIC DNA]</scope>
    <source>
        <strain evidence="1 2">ARSEF 2575</strain>
    </source>
</reference>
<gene>
    <name evidence="1" type="ORF">X797_007212</name>
</gene>